<comment type="caution">
    <text evidence="1">The sequence shown here is derived from an EMBL/GenBank/DDBJ whole genome shotgun (WGS) entry which is preliminary data.</text>
</comment>
<dbReference type="AlphaFoldDB" id="A0A9Q0UH99"/>
<organism evidence="1 2">
    <name type="scientific">Salix viminalis</name>
    <name type="common">Common osier</name>
    <name type="synonym">Basket willow</name>
    <dbReference type="NCBI Taxonomy" id="40686"/>
    <lineage>
        <taxon>Eukaryota</taxon>
        <taxon>Viridiplantae</taxon>
        <taxon>Streptophyta</taxon>
        <taxon>Embryophyta</taxon>
        <taxon>Tracheophyta</taxon>
        <taxon>Spermatophyta</taxon>
        <taxon>Magnoliopsida</taxon>
        <taxon>eudicotyledons</taxon>
        <taxon>Gunneridae</taxon>
        <taxon>Pentapetalae</taxon>
        <taxon>rosids</taxon>
        <taxon>fabids</taxon>
        <taxon>Malpighiales</taxon>
        <taxon>Salicaceae</taxon>
        <taxon>Saliceae</taxon>
        <taxon>Salix</taxon>
    </lineage>
</organism>
<gene>
    <name evidence="1" type="ORF">OIU85_020700</name>
</gene>
<evidence type="ECO:0000313" key="2">
    <source>
        <dbReference type="Proteomes" id="UP001151529"/>
    </source>
</evidence>
<dbReference type="EMBL" id="JAPFFL010000004">
    <property type="protein sequence ID" value="KAJ6729817.1"/>
    <property type="molecule type" value="Genomic_DNA"/>
</dbReference>
<sequence>MGFPEKPMFLYASIWDASSIGEATWTGPYIGCDAPYVCLYKDIWHQLANCDQMLGKWSFFMISWPFFFFFLCSL</sequence>
<protein>
    <submittedName>
        <fullName evidence="1">XYLOGLUCAN ENDOTRANSGLUCOSYLASE/HYDROLASE PROTEIN 8-RELATED</fullName>
    </submittedName>
</protein>
<proteinExistence type="predicted"/>
<evidence type="ECO:0000313" key="1">
    <source>
        <dbReference type="EMBL" id="KAJ6729817.1"/>
    </source>
</evidence>
<dbReference type="Gene3D" id="2.60.120.200">
    <property type="match status" value="1"/>
</dbReference>
<accession>A0A9Q0UH99</accession>
<reference evidence="1" key="1">
    <citation type="submission" date="2022-11" db="EMBL/GenBank/DDBJ databases">
        <authorList>
            <person name="Hyden B.L."/>
            <person name="Feng K."/>
            <person name="Yates T."/>
            <person name="Jawdy S."/>
            <person name="Smart L.B."/>
            <person name="Muchero W."/>
        </authorList>
    </citation>
    <scope>NUCLEOTIDE SEQUENCE</scope>
    <source>
        <tissue evidence="1">Shoot tip</tissue>
    </source>
</reference>
<keyword evidence="2" id="KW-1185">Reference proteome</keyword>
<name>A0A9Q0UH99_SALVM</name>
<dbReference type="Proteomes" id="UP001151529">
    <property type="component" value="Chromosome 2"/>
</dbReference>
<reference evidence="1" key="2">
    <citation type="journal article" date="2023" name="Int. J. Mol. Sci.">
        <title>De Novo Assembly and Annotation of 11 Diverse Shrub Willow (Salix) Genomes Reveals Novel Gene Organization in Sex-Linked Regions.</title>
        <authorList>
            <person name="Hyden B."/>
            <person name="Feng K."/>
            <person name="Yates T.B."/>
            <person name="Jawdy S."/>
            <person name="Cereghino C."/>
            <person name="Smart L.B."/>
            <person name="Muchero W."/>
        </authorList>
    </citation>
    <scope>NUCLEOTIDE SEQUENCE [LARGE SCALE GENOMIC DNA]</scope>
    <source>
        <tissue evidence="1">Shoot tip</tissue>
    </source>
</reference>
<dbReference type="OrthoDB" id="4781at2759"/>